<dbReference type="Proteomes" id="UP000885826">
    <property type="component" value="Unassembled WGS sequence"/>
</dbReference>
<dbReference type="InterPro" id="IPR045670">
    <property type="entry name" value="DUF5916"/>
</dbReference>
<feature type="domain" description="DUF5916" evidence="1">
    <location>
        <begin position="198"/>
        <end position="303"/>
    </location>
</feature>
<evidence type="ECO:0000313" key="3">
    <source>
        <dbReference type="Proteomes" id="UP000885826"/>
    </source>
</evidence>
<proteinExistence type="predicted"/>
<gene>
    <name evidence="2" type="ORF">ENI34_08020</name>
</gene>
<dbReference type="SUPFAM" id="SSF49344">
    <property type="entry name" value="CBD9-like"/>
    <property type="match status" value="1"/>
</dbReference>
<sequence>MRYVITPPIIDGVIEAIWLTADSIHNFAQYLPYENKETSEKTVVYLMYDKDNFYTAFRCYTKNRKPEAHLMGGEDWLCLYLDTFNNKTTAYFFRITASGIKEDGIILDDGRQFDFSWDGVWYSAVRCYADRYEVEIKIPFKSIRYDKRVSEWGANFRRFIPINQETDFWVVPSQREGLRVSKFGILQGINPKSSGHYLEFYPEGIFRYENYYGVDKEFLPQFSLNLKWDLTSQSAINITIHPDFAQIESDPYTLNLSQYPIYLRENRPFFVEGSDIFKMANFDDGAGFYQPLEIFYSRLVGKSLNDRPVPIIGGLKFTSKTARWNTGFLGVLTDSLETESEKWFSVVRIKRTIFENSALGLLLSGMHINETQYNYALGTDFACRFRSSQLLFQSAISDYQGKVGLAFTGGFNGYIGNFLTKMGFQIIGDSFDVREIGYVPWIGRKSISITTGPYREFASGFIQNLYCGLGIQYRKEPVVMDWSKILNVEFNGYFRNNWTLDIKTKYGSVYETVVNYNTKDIDLWLWGTNSKTYDVSVGLWYNYGYNYLRNWLGYQGSGYLWCAYYLFSRFSLIAESNTWVEWDDKKVIIAITPVVTPRMEFRISKDAKFAIFNEFVFTTPGTNFGKTDYLTNRFGFLFSYNFKPKSWLYIALNDHRKRDEENKMLKLQSQIGMFKVKYLFYF</sequence>
<accession>A0A9C9EMT7</accession>
<dbReference type="EMBL" id="DRIG01000086">
    <property type="protein sequence ID" value="HEC79068.1"/>
    <property type="molecule type" value="Genomic_DNA"/>
</dbReference>
<dbReference type="CDD" id="cd09618">
    <property type="entry name" value="CBM9_like_2"/>
    <property type="match status" value="1"/>
</dbReference>
<organism evidence="2 3">
    <name type="scientific">candidate division WOR-3 bacterium</name>
    <dbReference type="NCBI Taxonomy" id="2052148"/>
    <lineage>
        <taxon>Bacteria</taxon>
        <taxon>Bacteria division WOR-3</taxon>
    </lineage>
</organism>
<evidence type="ECO:0000259" key="1">
    <source>
        <dbReference type="Pfam" id="PF19313"/>
    </source>
</evidence>
<comment type="caution">
    <text evidence="2">The sequence shown here is derived from an EMBL/GenBank/DDBJ whole genome shotgun (WGS) entry which is preliminary data.</text>
</comment>
<name>A0A9C9EMT7_UNCW3</name>
<reference evidence="2" key="1">
    <citation type="journal article" date="2020" name="mSystems">
        <title>Genome- and Community-Level Interaction Insights into Carbon Utilization and Element Cycling Functions of Hydrothermarchaeota in Hydrothermal Sediment.</title>
        <authorList>
            <person name="Zhou Z."/>
            <person name="Liu Y."/>
            <person name="Xu W."/>
            <person name="Pan J."/>
            <person name="Luo Z.H."/>
            <person name="Li M."/>
        </authorList>
    </citation>
    <scope>NUCLEOTIDE SEQUENCE</scope>
    <source>
        <strain evidence="2">HyVt-388</strain>
    </source>
</reference>
<dbReference type="AlphaFoldDB" id="A0A9C9EMT7"/>
<evidence type="ECO:0000313" key="2">
    <source>
        <dbReference type="EMBL" id="HEC79068.1"/>
    </source>
</evidence>
<dbReference type="Gene3D" id="2.60.40.1190">
    <property type="match status" value="1"/>
</dbReference>
<dbReference type="Pfam" id="PF19313">
    <property type="entry name" value="DUF5916"/>
    <property type="match status" value="1"/>
</dbReference>
<protein>
    <recommendedName>
        <fullName evidence="1">DUF5916 domain-containing protein</fullName>
    </recommendedName>
</protein>